<dbReference type="EMBL" id="MGFR01000002">
    <property type="protein sequence ID" value="OGM09898.1"/>
    <property type="molecule type" value="Genomic_DNA"/>
</dbReference>
<evidence type="ECO:0000313" key="2">
    <source>
        <dbReference type="Proteomes" id="UP000176778"/>
    </source>
</evidence>
<comment type="caution">
    <text evidence="1">The sequence shown here is derived from an EMBL/GenBank/DDBJ whole genome shotgun (WGS) entry which is preliminary data.</text>
</comment>
<name>A0A1F7X695_9BACT</name>
<sequence length="533" mass="58036">MEVVETESEREPVEILPSNIGEMKPGEVVPILTRAASRIDIVRPKNDFWNGMKENLRGAAAYLEAQKSKIASKTFRVVAGASLVATMVSACARSVETANIPPETLPIATEVFPTSELTPVPTEIPSATPEIVPTIIAAQFEYDFDSERPGYIPAELAETGITGEVVFNEARSAGGTIVTEVAKDEGFVPLAVEGGILSAEGGSATFLPHPAEMLYENSQGVLQSLRFSQEDSGQGYAAYVDESGIVKLRMLTVLPTPPEGDYMAAVSYDQEDRGVVYALRMGSTGRITERTPIVFAEDGQIQTDLVDGRLRIFIDGQRMLMTEGNFETPERGLIGYPIDLGRIPELTSPLSPEQTDSMRFVGSDGRALAYGVFNVETSDGWGIWELHGIFRGEIPAELFPEEYQAGVDGFLFEIPTERWDAQSGRFVRAGESQFIIINSLRDPTSEPVEVYFLDGNDVGQNPPARMISRPEVTETLRGVTPGSSVIIGKQFIYDPTMAGYNDYDSATIPLLEDGVPTVNTYDGITPSTLYLSR</sequence>
<reference evidence="1 2" key="1">
    <citation type="journal article" date="2016" name="Nat. Commun.">
        <title>Thousands of microbial genomes shed light on interconnected biogeochemical processes in an aquifer system.</title>
        <authorList>
            <person name="Anantharaman K."/>
            <person name="Brown C.T."/>
            <person name="Hug L.A."/>
            <person name="Sharon I."/>
            <person name="Castelle C.J."/>
            <person name="Probst A.J."/>
            <person name="Thomas B.C."/>
            <person name="Singh A."/>
            <person name="Wilkins M.J."/>
            <person name="Karaoz U."/>
            <person name="Brodie E.L."/>
            <person name="Williams K.H."/>
            <person name="Hubbard S.S."/>
            <person name="Banfield J.F."/>
        </authorList>
    </citation>
    <scope>NUCLEOTIDE SEQUENCE [LARGE SCALE GENOMIC DNA]</scope>
</reference>
<dbReference type="Proteomes" id="UP000176778">
    <property type="component" value="Unassembled WGS sequence"/>
</dbReference>
<organism evidence="1 2">
    <name type="scientific">Candidatus Woesebacteria bacterium RBG_13_46_13</name>
    <dbReference type="NCBI Taxonomy" id="1802479"/>
    <lineage>
        <taxon>Bacteria</taxon>
        <taxon>Candidatus Woeseibacteriota</taxon>
    </lineage>
</organism>
<accession>A0A1F7X695</accession>
<dbReference type="AlphaFoldDB" id="A0A1F7X695"/>
<protein>
    <submittedName>
        <fullName evidence="1">Uncharacterized protein</fullName>
    </submittedName>
</protein>
<dbReference type="STRING" id="1802479.A2Y68_00525"/>
<gene>
    <name evidence="1" type="ORF">A2Y68_00525</name>
</gene>
<evidence type="ECO:0000313" key="1">
    <source>
        <dbReference type="EMBL" id="OGM09898.1"/>
    </source>
</evidence>
<proteinExistence type="predicted"/>